<dbReference type="EMBL" id="AWWI01000074">
    <property type="protein sequence ID" value="PIL19950.1"/>
    <property type="molecule type" value="Genomic_DNA"/>
</dbReference>
<keyword evidence="4 6" id="KW-1133">Transmembrane helix</keyword>
<dbReference type="InterPro" id="IPR011577">
    <property type="entry name" value="Cyt_b561_bac/Ni-Hgenase"/>
</dbReference>
<dbReference type="GO" id="GO:0022904">
    <property type="term" value="P:respiratory electron transport chain"/>
    <property type="evidence" value="ECO:0007669"/>
    <property type="project" value="InterPro"/>
</dbReference>
<evidence type="ECO:0000313" key="9">
    <source>
        <dbReference type="Proteomes" id="UP000231259"/>
    </source>
</evidence>
<reference evidence="8 9" key="1">
    <citation type="submission" date="2013-09" db="EMBL/GenBank/DDBJ databases">
        <title>Genome sequencing of Phaeobacter antarcticus sp. nov. SM1211.</title>
        <authorList>
            <person name="Zhang X.-Y."/>
            <person name="Liu C."/>
            <person name="Chen X.-L."/>
            <person name="Xie B.-B."/>
            <person name="Qin Q.-L."/>
            <person name="Rong J.-C."/>
            <person name="Zhang Y.-Z."/>
        </authorList>
    </citation>
    <scope>NUCLEOTIDE SEQUENCE [LARGE SCALE GENOMIC DNA]</scope>
    <source>
        <strain evidence="8 9">SM1211</strain>
    </source>
</reference>
<dbReference type="RefSeq" id="WP_099911139.1">
    <property type="nucleotide sequence ID" value="NZ_AWWI01000074.1"/>
</dbReference>
<dbReference type="Pfam" id="PF01292">
    <property type="entry name" value="Ni_hydr_CYTB"/>
    <property type="match status" value="1"/>
</dbReference>
<evidence type="ECO:0000256" key="4">
    <source>
        <dbReference type="ARBA" id="ARBA00022989"/>
    </source>
</evidence>
<dbReference type="GO" id="GO:0020037">
    <property type="term" value="F:heme binding"/>
    <property type="evidence" value="ECO:0007669"/>
    <property type="project" value="TreeGrafter"/>
</dbReference>
<dbReference type="GO" id="GO:0005886">
    <property type="term" value="C:plasma membrane"/>
    <property type="evidence" value="ECO:0007669"/>
    <property type="project" value="UniProtKB-SubCell"/>
</dbReference>
<evidence type="ECO:0000259" key="7">
    <source>
        <dbReference type="Pfam" id="PF01292"/>
    </source>
</evidence>
<dbReference type="OrthoDB" id="196472at2"/>
<feature type="transmembrane region" description="Helical" evidence="6">
    <location>
        <begin position="140"/>
        <end position="160"/>
    </location>
</feature>
<dbReference type="InterPro" id="IPR051542">
    <property type="entry name" value="Hydrogenase_cytochrome"/>
</dbReference>
<keyword evidence="9" id="KW-1185">Reference proteome</keyword>
<comment type="caution">
    <text evidence="8">The sequence shown here is derived from an EMBL/GenBank/DDBJ whole genome shotgun (WGS) entry which is preliminary data.</text>
</comment>
<evidence type="ECO:0000256" key="5">
    <source>
        <dbReference type="ARBA" id="ARBA00023136"/>
    </source>
</evidence>
<dbReference type="Gene3D" id="1.20.950.20">
    <property type="entry name" value="Transmembrane di-heme cytochromes, Chain C"/>
    <property type="match status" value="1"/>
</dbReference>
<dbReference type="InterPro" id="IPR016174">
    <property type="entry name" value="Di-haem_cyt_TM"/>
</dbReference>
<evidence type="ECO:0000256" key="3">
    <source>
        <dbReference type="ARBA" id="ARBA00022692"/>
    </source>
</evidence>
<dbReference type="AlphaFoldDB" id="A0A2G8REH9"/>
<evidence type="ECO:0000256" key="6">
    <source>
        <dbReference type="SAM" id="Phobius"/>
    </source>
</evidence>
<comment type="subcellular location">
    <subcellularLocation>
        <location evidence="1">Cell membrane</location>
        <topology evidence="1">Multi-pass membrane protein</topology>
    </subcellularLocation>
</comment>
<accession>A0A2G8REH9</accession>
<keyword evidence="2" id="KW-1003">Cell membrane</keyword>
<dbReference type="PANTHER" id="PTHR30485">
    <property type="entry name" value="NI/FE-HYDROGENASE 1 B-TYPE CYTOCHROME SUBUNIT"/>
    <property type="match status" value="1"/>
</dbReference>
<dbReference type="GO" id="GO:0009055">
    <property type="term" value="F:electron transfer activity"/>
    <property type="evidence" value="ECO:0007669"/>
    <property type="project" value="InterPro"/>
</dbReference>
<feature type="domain" description="Cytochrome b561 bacterial/Ni-hydrogenase" evidence="7">
    <location>
        <begin position="13"/>
        <end position="173"/>
    </location>
</feature>
<evidence type="ECO:0000313" key="8">
    <source>
        <dbReference type="EMBL" id="PIL19950.1"/>
    </source>
</evidence>
<keyword evidence="5 6" id="KW-0472">Membrane</keyword>
<organism evidence="8 9">
    <name type="scientific">Puniceibacterium antarcticum</name>
    <dbReference type="NCBI Taxonomy" id="1206336"/>
    <lineage>
        <taxon>Bacteria</taxon>
        <taxon>Pseudomonadati</taxon>
        <taxon>Pseudomonadota</taxon>
        <taxon>Alphaproteobacteria</taxon>
        <taxon>Rhodobacterales</taxon>
        <taxon>Paracoccaceae</taxon>
        <taxon>Puniceibacterium</taxon>
    </lineage>
</organism>
<evidence type="ECO:0000256" key="2">
    <source>
        <dbReference type="ARBA" id="ARBA00022475"/>
    </source>
</evidence>
<name>A0A2G8REH9_9RHOB</name>
<dbReference type="SUPFAM" id="SSF81342">
    <property type="entry name" value="Transmembrane di-heme cytochromes"/>
    <property type="match status" value="1"/>
</dbReference>
<sequence length="183" mass="20324">MTSTATTSSRVKVWDAGVRLFHWALVSSVGGAWLLTDPRWLHRWIGYVVIGLIVFRLIWGLVGGRHARFADFVPGPRRLVAYLVAMARGREWRTLGHNPAGAAMILALLTLLSGICATGVMMGMDRYFGQEWVEHWHKGLVNGLLALIALHLGGVLLASLRHKENLVAAMIHGQKELHDPRTH</sequence>
<feature type="transmembrane region" description="Helical" evidence="6">
    <location>
        <begin position="41"/>
        <end position="59"/>
    </location>
</feature>
<feature type="transmembrane region" description="Helical" evidence="6">
    <location>
        <begin position="16"/>
        <end position="35"/>
    </location>
</feature>
<evidence type="ECO:0000256" key="1">
    <source>
        <dbReference type="ARBA" id="ARBA00004651"/>
    </source>
</evidence>
<protein>
    <recommendedName>
        <fullName evidence="7">Cytochrome b561 bacterial/Ni-hydrogenase domain-containing protein</fullName>
    </recommendedName>
</protein>
<dbReference type="PANTHER" id="PTHR30485:SF2">
    <property type="entry name" value="BLL0597 PROTEIN"/>
    <property type="match status" value="1"/>
</dbReference>
<proteinExistence type="predicted"/>
<feature type="transmembrane region" description="Helical" evidence="6">
    <location>
        <begin position="100"/>
        <end position="120"/>
    </location>
</feature>
<keyword evidence="3 6" id="KW-0812">Transmembrane</keyword>
<dbReference type="Proteomes" id="UP000231259">
    <property type="component" value="Unassembled WGS sequence"/>
</dbReference>
<gene>
    <name evidence="8" type="ORF">P775_12025</name>
</gene>